<evidence type="ECO:0000256" key="4">
    <source>
        <dbReference type="ARBA" id="ARBA00023163"/>
    </source>
</evidence>
<dbReference type="EMBL" id="SAUW01000006">
    <property type="protein sequence ID" value="RWR13111.1"/>
    <property type="molecule type" value="Genomic_DNA"/>
</dbReference>
<feature type="domain" description="LysR substrate-binding" evidence="6">
    <location>
        <begin position="48"/>
        <end position="192"/>
    </location>
</feature>
<dbReference type="GO" id="GO:0003700">
    <property type="term" value="F:DNA-binding transcription factor activity"/>
    <property type="evidence" value="ECO:0007669"/>
    <property type="project" value="TreeGrafter"/>
</dbReference>
<dbReference type="InterPro" id="IPR005119">
    <property type="entry name" value="LysR_subst-bd"/>
</dbReference>
<dbReference type="AlphaFoldDB" id="A0A443IY52"/>
<dbReference type="Proteomes" id="UP000285710">
    <property type="component" value="Unassembled WGS sequence"/>
</dbReference>
<dbReference type="Gene3D" id="3.40.190.290">
    <property type="match status" value="1"/>
</dbReference>
<feature type="compositionally biased region" description="Basic and acidic residues" evidence="5">
    <location>
        <begin position="1"/>
        <end position="12"/>
    </location>
</feature>
<keyword evidence="8" id="KW-1185">Reference proteome</keyword>
<sequence>MAESPRRSEARARFRRAVPGRSRPLRQSRPPAPIASRPERRSRNRSANPQSSRDITVRAFREVPLGVAMPAGHALAGRSGLRFNQLAGLDVIRPLPPLEIAEQFAALEAASGLQLRTALAANNIGMVRSLVARGAGLSVVSRIDVAAELQQGVIAFVPLTEKPLRPTTLALCHARQGQLSSAARLLMRIAEEREVWDG</sequence>
<evidence type="ECO:0000256" key="3">
    <source>
        <dbReference type="ARBA" id="ARBA00023125"/>
    </source>
</evidence>
<comment type="caution">
    <text evidence="7">The sequence shown here is derived from an EMBL/GenBank/DDBJ whole genome shotgun (WGS) entry which is preliminary data.</text>
</comment>
<evidence type="ECO:0000256" key="5">
    <source>
        <dbReference type="SAM" id="MobiDB-lite"/>
    </source>
</evidence>
<organism evidence="7 8">
    <name type="scientific">Paenirhodobacter populi</name>
    <dbReference type="NCBI Taxonomy" id="2306993"/>
    <lineage>
        <taxon>Bacteria</taxon>
        <taxon>Pseudomonadati</taxon>
        <taxon>Pseudomonadota</taxon>
        <taxon>Alphaproteobacteria</taxon>
        <taxon>Rhodobacterales</taxon>
        <taxon>Rhodobacter group</taxon>
        <taxon>Paenirhodobacter</taxon>
    </lineage>
</organism>
<dbReference type="GO" id="GO:0003677">
    <property type="term" value="F:DNA binding"/>
    <property type="evidence" value="ECO:0007669"/>
    <property type="project" value="UniProtKB-KW"/>
</dbReference>
<keyword evidence="3" id="KW-0238">DNA-binding</keyword>
<evidence type="ECO:0000256" key="1">
    <source>
        <dbReference type="ARBA" id="ARBA00009437"/>
    </source>
</evidence>
<feature type="compositionally biased region" description="Polar residues" evidence="5">
    <location>
        <begin position="45"/>
        <end position="54"/>
    </location>
</feature>
<proteinExistence type="inferred from homology"/>
<evidence type="ECO:0000313" key="8">
    <source>
        <dbReference type="Proteomes" id="UP000285710"/>
    </source>
</evidence>
<dbReference type="PANTHER" id="PTHR30346">
    <property type="entry name" value="TRANSCRIPTIONAL DUAL REGULATOR HCAR-RELATED"/>
    <property type="match status" value="1"/>
</dbReference>
<dbReference type="Pfam" id="PF03466">
    <property type="entry name" value="LysR_substrate"/>
    <property type="match status" value="1"/>
</dbReference>
<dbReference type="RefSeq" id="WP_128269419.1">
    <property type="nucleotide sequence ID" value="NZ_SAUW01000006.1"/>
</dbReference>
<evidence type="ECO:0000313" key="7">
    <source>
        <dbReference type="EMBL" id="RWR13111.1"/>
    </source>
</evidence>
<protein>
    <recommendedName>
        <fullName evidence="6">LysR substrate-binding domain-containing protein</fullName>
    </recommendedName>
</protein>
<feature type="region of interest" description="Disordered" evidence="5">
    <location>
        <begin position="1"/>
        <end position="54"/>
    </location>
</feature>
<comment type="similarity">
    <text evidence="1">Belongs to the LysR transcriptional regulatory family.</text>
</comment>
<dbReference type="PANTHER" id="PTHR30346:SF28">
    <property type="entry name" value="HTH-TYPE TRANSCRIPTIONAL REGULATOR CYNR"/>
    <property type="match status" value="1"/>
</dbReference>
<reference evidence="7 8" key="1">
    <citation type="submission" date="2019-01" db="EMBL/GenBank/DDBJ databases">
        <title>Sinorhodobacter populi sp. nov. isolated from the symptomatic bark tissue of Populus euramericana canker.</title>
        <authorList>
            <person name="Xu G."/>
        </authorList>
    </citation>
    <scope>NUCLEOTIDE SEQUENCE [LARGE SCALE GENOMIC DNA]</scope>
    <source>
        <strain evidence="7 8">2D-5</strain>
    </source>
</reference>
<evidence type="ECO:0000256" key="2">
    <source>
        <dbReference type="ARBA" id="ARBA00023015"/>
    </source>
</evidence>
<accession>A0A443IY52</accession>
<dbReference type="GO" id="GO:0032993">
    <property type="term" value="C:protein-DNA complex"/>
    <property type="evidence" value="ECO:0007669"/>
    <property type="project" value="TreeGrafter"/>
</dbReference>
<feature type="compositionally biased region" description="Basic residues" evidence="5">
    <location>
        <begin position="13"/>
        <end position="26"/>
    </location>
</feature>
<reference evidence="7 8" key="2">
    <citation type="submission" date="2019-01" db="EMBL/GenBank/DDBJ databases">
        <authorList>
            <person name="Li Y."/>
        </authorList>
    </citation>
    <scope>NUCLEOTIDE SEQUENCE [LARGE SCALE GENOMIC DNA]</scope>
    <source>
        <strain evidence="7 8">2D-5</strain>
    </source>
</reference>
<keyword evidence="2" id="KW-0805">Transcription regulation</keyword>
<dbReference type="SUPFAM" id="SSF53850">
    <property type="entry name" value="Periplasmic binding protein-like II"/>
    <property type="match status" value="1"/>
</dbReference>
<evidence type="ECO:0000259" key="6">
    <source>
        <dbReference type="Pfam" id="PF03466"/>
    </source>
</evidence>
<gene>
    <name evidence="7" type="ORF">D2T33_07930</name>
</gene>
<name>A0A443IY52_9RHOB</name>
<keyword evidence="4" id="KW-0804">Transcription</keyword>